<sequence length="234" mass="24283">MSKSALSASPVQSRSHRAQSRSHRSECSPAGRVTRSLLGWGVVAGPFYIVVSLLEATLRPGFDLGRHSWSLMANGEFGWAHSAVLVITGLMVIAAAIGIGRALHVRTAAVLLAAFGAGQIGAGFFTADPADGFPVGTPAGAGEITWHGLLHLVCGGLGFLAFTAATIVLGVRFLRHREPGWGVFSIATGVLFIAAFGGIASGGAGPMVIAFIFAVVLAFAWLGLTCIRLYRRVS</sequence>
<evidence type="ECO:0000313" key="3">
    <source>
        <dbReference type="EMBL" id="GAA1991410.1"/>
    </source>
</evidence>
<feature type="transmembrane region" description="Helical" evidence="2">
    <location>
        <begin position="107"/>
        <end position="126"/>
    </location>
</feature>
<feature type="transmembrane region" description="Helical" evidence="2">
    <location>
        <begin position="207"/>
        <end position="230"/>
    </location>
</feature>
<feature type="region of interest" description="Disordered" evidence="1">
    <location>
        <begin position="1"/>
        <end position="28"/>
    </location>
</feature>
<evidence type="ECO:0000256" key="1">
    <source>
        <dbReference type="SAM" id="MobiDB-lite"/>
    </source>
</evidence>
<reference evidence="4" key="1">
    <citation type="journal article" date="2019" name="Int. J. Syst. Evol. Microbiol.">
        <title>The Global Catalogue of Microorganisms (GCM) 10K type strain sequencing project: providing services to taxonomists for standard genome sequencing and annotation.</title>
        <authorList>
            <consortium name="The Broad Institute Genomics Platform"/>
            <consortium name="The Broad Institute Genome Sequencing Center for Infectious Disease"/>
            <person name="Wu L."/>
            <person name="Ma J."/>
        </authorList>
    </citation>
    <scope>NUCLEOTIDE SEQUENCE [LARGE SCALE GENOMIC DNA]</scope>
    <source>
        <strain evidence="4">JCM 14902</strain>
    </source>
</reference>
<keyword evidence="2" id="KW-0812">Transmembrane</keyword>
<evidence type="ECO:0000313" key="4">
    <source>
        <dbReference type="Proteomes" id="UP001500326"/>
    </source>
</evidence>
<comment type="caution">
    <text evidence="3">The sequence shown here is derived from an EMBL/GenBank/DDBJ whole genome shotgun (WGS) entry which is preliminary data.</text>
</comment>
<keyword evidence="2" id="KW-1133">Transmembrane helix</keyword>
<dbReference type="Proteomes" id="UP001500326">
    <property type="component" value="Unassembled WGS sequence"/>
</dbReference>
<name>A0ABP5E901_9MICO</name>
<feature type="transmembrane region" description="Helical" evidence="2">
    <location>
        <begin position="146"/>
        <end position="169"/>
    </location>
</feature>
<protein>
    <recommendedName>
        <fullName evidence="5">DUF998 domain-containing protein</fullName>
    </recommendedName>
</protein>
<keyword evidence="4" id="KW-1185">Reference proteome</keyword>
<accession>A0ABP5E901</accession>
<feature type="transmembrane region" description="Helical" evidence="2">
    <location>
        <begin position="78"/>
        <end position="100"/>
    </location>
</feature>
<organism evidence="3 4">
    <name type="scientific">Microbacterium pumilum</name>
    <dbReference type="NCBI Taxonomy" id="344165"/>
    <lineage>
        <taxon>Bacteria</taxon>
        <taxon>Bacillati</taxon>
        <taxon>Actinomycetota</taxon>
        <taxon>Actinomycetes</taxon>
        <taxon>Micrococcales</taxon>
        <taxon>Microbacteriaceae</taxon>
        <taxon>Microbacterium</taxon>
    </lineage>
</organism>
<feature type="compositionally biased region" description="Polar residues" evidence="1">
    <location>
        <begin position="1"/>
        <end position="11"/>
    </location>
</feature>
<feature type="transmembrane region" description="Helical" evidence="2">
    <location>
        <begin position="181"/>
        <end position="201"/>
    </location>
</feature>
<dbReference type="InterPro" id="IPR009339">
    <property type="entry name" value="DUF998"/>
</dbReference>
<evidence type="ECO:0000256" key="2">
    <source>
        <dbReference type="SAM" id="Phobius"/>
    </source>
</evidence>
<proteinExistence type="predicted"/>
<dbReference type="Pfam" id="PF06197">
    <property type="entry name" value="DUF998"/>
    <property type="match status" value="1"/>
</dbReference>
<feature type="transmembrane region" description="Helical" evidence="2">
    <location>
        <begin position="37"/>
        <end position="58"/>
    </location>
</feature>
<dbReference type="RefSeq" id="WP_344063560.1">
    <property type="nucleotide sequence ID" value="NZ_BAAAOH010000001.1"/>
</dbReference>
<gene>
    <name evidence="3" type="ORF">GCM10009777_28490</name>
</gene>
<dbReference type="EMBL" id="BAAAOH010000001">
    <property type="protein sequence ID" value="GAA1991410.1"/>
    <property type="molecule type" value="Genomic_DNA"/>
</dbReference>
<keyword evidence="2" id="KW-0472">Membrane</keyword>
<evidence type="ECO:0008006" key="5">
    <source>
        <dbReference type="Google" id="ProtNLM"/>
    </source>
</evidence>